<proteinExistence type="inferred from homology"/>
<gene>
    <name evidence="8" type="ORF">EV700_2882</name>
</gene>
<evidence type="ECO:0000256" key="3">
    <source>
        <dbReference type="ARBA" id="ARBA00023082"/>
    </source>
</evidence>
<dbReference type="PANTHER" id="PTHR43133:SF8">
    <property type="entry name" value="RNA POLYMERASE SIGMA FACTOR HI_1459-RELATED"/>
    <property type="match status" value="1"/>
</dbReference>
<dbReference type="Pfam" id="PF04545">
    <property type="entry name" value="Sigma70_r4"/>
    <property type="match status" value="1"/>
</dbReference>
<dbReference type="SUPFAM" id="SSF88659">
    <property type="entry name" value="Sigma3 and sigma4 domains of RNA polymerase sigma factors"/>
    <property type="match status" value="1"/>
</dbReference>
<evidence type="ECO:0000313" key="8">
    <source>
        <dbReference type="EMBL" id="RZU37018.1"/>
    </source>
</evidence>
<organism evidence="8 9">
    <name type="scientific">Fluviicoccus keumensis</name>
    <dbReference type="NCBI Taxonomy" id="1435465"/>
    <lineage>
        <taxon>Bacteria</taxon>
        <taxon>Pseudomonadati</taxon>
        <taxon>Pseudomonadota</taxon>
        <taxon>Gammaproteobacteria</taxon>
        <taxon>Moraxellales</taxon>
        <taxon>Moraxellaceae</taxon>
        <taxon>Fluviicoccus</taxon>
    </lineage>
</organism>
<keyword evidence="5" id="KW-0804">Transcription</keyword>
<feature type="domain" description="RNA polymerase sigma-70 region 4" evidence="7">
    <location>
        <begin position="146"/>
        <end position="194"/>
    </location>
</feature>
<dbReference type="SUPFAM" id="SSF88946">
    <property type="entry name" value="Sigma2 domain of RNA polymerase sigma factors"/>
    <property type="match status" value="1"/>
</dbReference>
<name>A0A4Q7YIP9_9GAMM</name>
<comment type="similarity">
    <text evidence="1">Belongs to the sigma-70 factor family. ECF subfamily.</text>
</comment>
<evidence type="ECO:0000256" key="4">
    <source>
        <dbReference type="ARBA" id="ARBA00023125"/>
    </source>
</evidence>
<dbReference type="Proteomes" id="UP000292423">
    <property type="component" value="Unassembled WGS sequence"/>
</dbReference>
<evidence type="ECO:0000256" key="2">
    <source>
        <dbReference type="ARBA" id="ARBA00023015"/>
    </source>
</evidence>
<accession>A0A4Q7YIP9</accession>
<dbReference type="EMBL" id="SHKX01000015">
    <property type="protein sequence ID" value="RZU37018.1"/>
    <property type="molecule type" value="Genomic_DNA"/>
</dbReference>
<dbReference type="Pfam" id="PF04542">
    <property type="entry name" value="Sigma70_r2"/>
    <property type="match status" value="1"/>
</dbReference>
<dbReference type="GO" id="GO:0016987">
    <property type="term" value="F:sigma factor activity"/>
    <property type="evidence" value="ECO:0007669"/>
    <property type="project" value="UniProtKB-KW"/>
</dbReference>
<dbReference type="Gene3D" id="1.10.10.10">
    <property type="entry name" value="Winged helix-like DNA-binding domain superfamily/Winged helix DNA-binding domain"/>
    <property type="match status" value="1"/>
</dbReference>
<evidence type="ECO:0000313" key="9">
    <source>
        <dbReference type="Proteomes" id="UP000292423"/>
    </source>
</evidence>
<dbReference type="InterPro" id="IPR039425">
    <property type="entry name" value="RNA_pol_sigma-70-like"/>
</dbReference>
<evidence type="ECO:0000259" key="6">
    <source>
        <dbReference type="Pfam" id="PF04542"/>
    </source>
</evidence>
<dbReference type="InterPro" id="IPR014284">
    <property type="entry name" value="RNA_pol_sigma-70_dom"/>
</dbReference>
<dbReference type="InterPro" id="IPR036388">
    <property type="entry name" value="WH-like_DNA-bd_sf"/>
</dbReference>
<dbReference type="GO" id="GO:0006352">
    <property type="term" value="P:DNA-templated transcription initiation"/>
    <property type="evidence" value="ECO:0007669"/>
    <property type="project" value="InterPro"/>
</dbReference>
<feature type="domain" description="RNA polymerase sigma-70 region 2" evidence="6">
    <location>
        <begin position="44"/>
        <end position="111"/>
    </location>
</feature>
<dbReference type="Gene3D" id="1.10.1740.10">
    <property type="match status" value="1"/>
</dbReference>
<keyword evidence="2" id="KW-0805">Transcription regulation</keyword>
<evidence type="ECO:0000256" key="5">
    <source>
        <dbReference type="ARBA" id="ARBA00023163"/>
    </source>
</evidence>
<dbReference type="AlphaFoldDB" id="A0A4Q7YIP9"/>
<comment type="caution">
    <text evidence="8">The sequence shown here is derived from an EMBL/GenBank/DDBJ whole genome shotgun (WGS) entry which is preliminary data.</text>
</comment>
<keyword evidence="4" id="KW-0238">DNA-binding</keyword>
<sequence length="203" mass="23677">MHRLSACCIKPSFNGTAYFIMTDIPDETLMLAWQAGDKAAFNVLYGRYRPRLFSYLLRHLGQRAQAEEVYQEIWLTLIRRRSAYSVTSAFGSYLFCIAHSRLHDHYRRQGKRWTHEQEDEALIACKSGQPDQQLDLEQQAQRLRFCLQQLPPEQRSIVLLRLEAELTLQAMSEQLQVAFETVKSRFRYAQKKLQSCLGLEGEA</sequence>
<keyword evidence="3" id="KW-0731">Sigma factor</keyword>
<dbReference type="InterPro" id="IPR007630">
    <property type="entry name" value="RNA_pol_sigma70_r4"/>
</dbReference>
<evidence type="ECO:0000256" key="1">
    <source>
        <dbReference type="ARBA" id="ARBA00010641"/>
    </source>
</evidence>
<dbReference type="InterPro" id="IPR013325">
    <property type="entry name" value="RNA_pol_sigma_r2"/>
</dbReference>
<protein>
    <submittedName>
        <fullName evidence="8">RNA polymerase ECF family sigma subunit</fullName>
    </submittedName>
</protein>
<dbReference type="InterPro" id="IPR013324">
    <property type="entry name" value="RNA_pol_sigma_r3/r4-like"/>
</dbReference>
<dbReference type="GO" id="GO:0003677">
    <property type="term" value="F:DNA binding"/>
    <property type="evidence" value="ECO:0007669"/>
    <property type="project" value="UniProtKB-KW"/>
</dbReference>
<reference evidence="8 9" key="1">
    <citation type="submission" date="2019-02" db="EMBL/GenBank/DDBJ databases">
        <title>Genomic Encyclopedia of Type Strains, Phase IV (KMG-IV): sequencing the most valuable type-strain genomes for metagenomic binning, comparative biology and taxonomic classification.</title>
        <authorList>
            <person name="Goeker M."/>
        </authorList>
    </citation>
    <scope>NUCLEOTIDE SEQUENCE [LARGE SCALE GENOMIC DNA]</scope>
    <source>
        <strain evidence="8 9">DSM 105135</strain>
    </source>
</reference>
<evidence type="ECO:0000259" key="7">
    <source>
        <dbReference type="Pfam" id="PF04545"/>
    </source>
</evidence>
<keyword evidence="9" id="KW-1185">Reference proteome</keyword>
<dbReference type="PANTHER" id="PTHR43133">
    <property type="entry name" value="RNA POLYMERASE ECF-TYPE SIGMA FACTO"/>
    <property type="match status" value="1"/>
</dbReference>
<dbReference type="NCBIfam" id="TIGR02937">
    <property type="entry name" value="sigma70-ECF"/>
    <property type="match status" value="1"/>
</dbReference>
<dbReference type="InterPro" id="IPR007627">
    <property type="entry name" value="RNA_pol_sigma70_r2"/>
</dbReference>